<evidence type="ECO:0000313" key="1">
    <source>
        <dbReference type="EnsemblPlants" id="AVESA.00010b.r2.4CG1250550.1.CDS.1"/>
    </source>
</evidence>
<keyword evidence="2" id="KW-1185">Reference proteome</keyword>
<reference evidence="1" key="1">
    <citation type="submission" date="2021-05" db="EMBL/GenBank/DDBJ databases">
        <authorList>
            <person name="Scholz U."/>
            <person name="Mascher M."/>
            <person name="Fiebig A."/>
        </authorList>
    </citation>
    <scope>NUCLEOTIDE SEQUENCE [LARGE SCALE GENOMIC DNA]</scope>
</reference>
<proteinExistence type="predicted"/>
<dbReference type="EnsemblPlants" id="AVESA.00010b.r2.4CG1250550.1">
    <property type="protein sequence ID" value="AVESA.00010b.r2.4CG1250550.1.CDS.1"/>
    <property type="gene ID" value="AVESA.00010b.r2.4CG1250550"/>
</dbReference>
<organism evidence="1 2">
    <name type="scientific">Avena sativa</name>
    <name type="common">Oat</name>
    <dbReference type="NCBI Taxonomy" id="4498"/>
    <lineage>
        <taxon>Eukaryota</taxon>
        <taxon>Viridiplantae</taxon>
        <taxon>Streptophyta</taxon>
        <taxon>Embryophyta</taxon>
        <taxon>Tracheophyta</taxon>
        <taxon>Spermatophyta</taxon>
        <taxon>Magnoliopsida</taxon>
        <taxon>Liliopsida</taxon>
        <taxon>Poales</taxon>
        <taxon>Poaceae</taxon>
        <taxon>BOP clade</taxon>
        <taxon>Pooideae</taxon>
        <taxon>Poodae</taxon>
        <taxon>Poeae</taxon>
        <taxon>Poeae Chloroplast Group 1 (Aveneae type)</taxon>
        <taxon>Aveninae</taxon>
        <taxon>Avena</taxon>
    </lineage>
</organism>
<dbReference type="Proteomes" id="UP001732700">
    <property type="component" value="Chromosome 4C"/>
</dbReference>
<sequence length="209" mass="24165">MFIAGTETTSTSVEWIMSELMRHPEVMSKAQAEVRRTLHNKRPQDHEGHIPEMHYTRMVVKEGMRLHPALPFLVPRACKETCEVGGFKVTQGSRVMVNAWAIARDPEYWHDAEEFRPERFKDSNVDYQGTQFEYLPFGSGRRVCPGSNFGMAMLELILARLLYYFDWSLPDGIRPNELNMDMIVGMTARRRNPLHLVATPYNDPTETQC</sequence>
<name>A0ACD5WQV0_AVESA</name>
<accession>A0ACD5WQV0</accession>
<reference evidence="1" key="2">
    <citation type="submission" date="2025-09" db="UniProtKB">
        <authorList>
            <consortium name="EnsemblPlants"/>
        </authorList>
    </citation>
    <scope>IDENTIFICATION</scope>
</reference>
<protein>
    <submittedName>
        <fullName evidence="1">Uncharacterized protein</fullName>
    </submittedName>
</protein>
<evidence type="ECO:0000313" key="2">
    <source>
        <dbReference type="Proteomes" id="UP001732700"/>
    </source>
</evidence>